<feature type="region of interest" description="Disordered" evidence="1">
    <location>
        <begin position="438"/>
        <end position="466"/>
    </location>
</feature>
<feature type="compositionally biased region" description="Basic residues" evidence="1">
    <location>
        <begin position="400"/>
        <end position="409"/>
    </location>
</feature>
<reference evidence="2 3" key="1">
    <citation type="submission" date="2015-07" db="EMBL/GenBank/DDBJ databases">
        <title>The genome of Melipona quadrifasciata.</title>
        <authorList>
            <person name="Pan H."/>
            <person name="Kapheim K."/>
        </authorList>
    </citation>
    <scope>NUCLEOTIDE SEQUENCE [LARGE SCALE GENOMIC DNA]</scope>
    <source>
        <strain evidence="2">0111107301</strain>
        <tissue evidence="2">Whole body</tissue>
    </source>
</reference>
<feature type="compositionally biased region" description="Polar residues" evidence="1">
    <location>
        <begin position="445"/>
        <end position="466"/>
    </location>
</feature>
<accession>A0A0N0BCY8</accession>
<feature type="region of interest" description="Disordered" evidence="1">
    <location>
        <begin position="392"/>
        <end position="412"/>
    </location>
</feature>
<evidence type="ECO:0000313" key="2">
    <source>
        <dbReference type="EMBL" id="KOX69341.1"/>
    </source>
</evidence>
<organism evidence="2 3">
    <name type="scientific">Melipona quadrifasciata</name>
    <dbReference type="NCBI Taxonomy" id="166423"/>
    <lineage>
        <taxon>Eukaryota</taxon>
        <taxon>Metazoa</taxon>
        <taxon>Ecdysozoa</taxon>
        <taxon>Arthropoda</taxon>
        <taxon>Hexapoda</taxon>
        <taxon>Insecta</taxon>
        <taxon>Pterygota</taxon>
        <taxon>Neoptera</taxon>
        <taxon>Endopterygota</taxon>
        <taxon>Hymenoptera</taxon>
        <taxon>Apocrita</taxon>
        <taxon>Aculeata</taxon>
        <taxon>Apoidea</taxon>
        <taxon>Anthophila</taxon>
        <taxon>Apidae</taxon>
        <taxon>Melipona</taxon>
    </lineage>
</organism>
<dbReference type="AlphaFoldDB" id="A0A0N0BCY8"/>
<sequence length="532" mass="59859">MEKSAANLRRATTGSGDGIEKRRWSRCLTDHRKAVILFVPSESRISVKRKETWNREETFVAKSAREKLNNKGFNDIKCRELNIASKHAREEEVGLHGDCLPVAGHAGTIYMMEEWKLWKGEWKDFRVRLDRRGGKRKVGGPCPDECIIKDEKYKLKVIVKNVKNRINPSGLMSKRKRRYPHSSLDFRTRWRPPGTRRWFQLSHQASVNLTRLAGDRCADAMHPGVDMDVCPTKGEKNLTQRWLRCAENSEKELQGPAFIQRDNIRVSESRNPISPLKTAAIVSKEAGLPGERGIHSSKILTLVLKSEPIIKSGITTKTKTESVETGFFDCLCQLSFALSQEFPITEGFLKRVCSINAPNSDVSLTPRFCISVNAVTELTKDILYVTCPPPQKETTERGVRRCSRKRRRGGGGGTVGWKVYRRVFQSGFEVILKLPVGGKEKKGPHSSSAFENITGKTPQGEQTGQAASHRFLGPWSTTSAECARAELENELNKLVVGIGDGNLTGCKSCYCTSDIVVELHYLRYLNQVERLK</sequence>
<proteinExistence type="predicted"/>
<protein>
    <submittedName>
        <fullName evidence="2">Uncharacterized protein</fullName>
    </submittedName>
</protein>
<dbReference type="EMBL" id="KQ435896">
    <property type="protein sequence ID" value="KOX69341.1"/>
    <property type="molecule type" value="Genomic_DNA"/>
</dbReference>
<evidence type="ECO:0000313" key="3">
    <source>
        <dbReference type="Proteomes" id="UP000053105"/>
    </source>
</evidence>
<name>A0A0N0BCY8_9HYME</name>
<dbReference type="Proteomes" id="UP000053105">
    <property type="component" value="Unassembled WGS sequence"/>
</dbReference>
<gene>
    <name evidence="2" type="ORF">WN51_04379</name>
</gene>
<keyword evidence="3" id="KW-1185">Reference proteome</keyword>
<evidence type="ECO:0000256" key="1">
    <source>
        <dbReference type="SAM" id="MobiDB-lite"/>
    </source>
</evidence>